<evidence type="ECO:0000313" key="4">
    <source>
        <dbReference type="Proteomes" id="UP000742786"/>
    </source>
</evidence>
<protein>
    <recommendedName>
        <fullName evidence="5">Pentapeptide MXKDX repeat protein</fullName>
    </recommendedName>
</protein>
<comment type="caution">
    <text evidence="3">The sequence shown here is derived from an EMBL/GenBank/DDBJ whole genome shotgun (WGS) entry which is preliminary data.</text>
</comment>
<dbReference type="EMBL" id="CAJQUM010000001">
    <property type="protein sequence ID" value="CAG4884077.1"/>
    <property type="molecule type" value="Genomic_DNA"/>
</dbReference>
<evidence type="ECO:0000256" key="1">
    <source>
        <dbReference type="SAM" id="MobiDB-lite"/>
    </source>
</evidence>
<name>A0A916J3T7_9PROT</name>
<evidence type="ECO:0000256" key="2">
    <source>
        <dbReference type="SAM" id="SignalP"/>
    </source>
</evidence>
<organism evidence="3 4">
    <name type="scientific">Georgfuchsia toluolica</name>
    <dbReference type="NCBI Taxonomy" id="424218"/>
    <lineage>
        <taxon>Bacteria</taxon>
        <taxon>Pseudomonadati</taxon>
        <taxon>Pseudomonadota</taxon>
        <taxon>Betaproteobacteria</taxon>
        <taxon>Nitrosomonadales</taxon>
        <taxon>Sterolibacteriaceae</taxon>
        <taxon>Georgfuchsia</taxon>
    </lineage>
</organism>
<feature type="chain" id="PRO_5037379233" description="Pentapeptide MXKDX repeat protein" evidence="2">
    <location>
        <begin position="24"/>
        <end position="90"/>
    </location>
</feature>
<feature type="region of interest" description="Disordered" evidence="1">
    <location>
        <begin position="21"/>
        <end position="90"/>
    </location>
</feature>
<feature type="compositionally biased region" description="Basic and acidic residues" evidence="1">
    <location>
        <begin position="57"/>
        <end position="69"/>
    </location>
</feature>
<evidence type="ECO:0000313" key="3">
    <source>
        <dbReference type="EMBL" id="CAG4884077.1"/>
    </source>
</evidence>
<accession>A0A916J3T7</accession>
<gene>
    <name evidence="3" type="ORF">GTOL_11960</name>
</gene>
<feature type="compositionally biased region" description="Basic and acidic residues" evidence="1">
    <location>
        <begin position="33"/>
        <end position="45"/>
    </location>
</feature>
<dbReference type="Proteomes" id="UP000742786">
    <property type="component" value="Unassembled WGS sequence"/>
</dbReference>
<evidence type="ECO:0008006" key="5">
    <source>
        <dbReference type="Google" id="ProtNLM"/>
    </source>
</evidence>
<proteinExistence type="predicted"/>
<feature type="signal peptide" evidence="2">
    <location>
        <begin position="1"/>
        <end position="23"/>
    </location>
</feature>
<dbReference type="RefSeq" id="WP_220635961.1">
    <property type="nucleotide sequence ID" value="NZ_CAJQUM010000001.1"/>
</dbReference>
<reference evidence="3" key="1">
    <citation type="submission" date="2021-04" db="EMBL/GenBank/DDBJ databases">
        <authorList>
            <person name="Hornung B."/>
        </authorList>
    </citation>
    <scope>NUCLEOTIDE SEQUENCE</scope>
    <source>
        <strain evidence="3">G5G6</strain>
    </source>
</reference>
<sequence>MFRHKFGLAAACIVVCAAHGAPAADRPPAANTHTHDSAKKMKMDEPMTTGMMKKGMRKGDVKRMADRKAKVMQPLMEQEEKAMPRNKSTP</sequence>
<keyword evidence="4" id="KW-1185">Reference proteome</keyword>
<dbReference type="AlphaFoldDB" id="A0A916J3T7"/>
<keyword evidence="2" id="KW-0732">Signal</keyword>